<name>A0A2K8Z9K9_9BACT</name>
<evidence type="ECO:0000313" key="2">
    <source>
        <dbReference type="EMBL" id="AUD06547.1"/>
    </source>
</evidence>
<feature type="region of interest" description="Disordered" evidence="1">
    <location>
        <begin position="82"/>
        <end position="106"/>
    </location>
</feature>
<dbReference type="EMBL" id="CP025096">
    <property type="protein sequence ID" value="AUD06547.1"/>
    <property type="molecule type" value="Genomic_DNA"/>
</dbReference>
<sequence length="235" mass="25945">MKSEEAGRFCDRCQKTVIDFTSMSDQQIVAYFATAEQHVCGRFTANQLNRNLVSTPTSPTNSITQRWLGLIATGLISWSTAHGQSGRLPEPNEPVSESIRQESTVKTVTPPTLVNETIDSVWVIEGRVAEKNGDQPLPGVNVFVKDIAKGTSTDAAGLFKLTLSDYQPDKLVLTISSVGFIAQEITMTATSKRQLTIALAEDSAMLDEVVYIGYATVQKKPTFIQKLRRRFKTRQ</sequence>
<reference evidence="2 3" key="1">
    <citation type="submission" date="2017-11" db="EMBL/GenBank/DDBJ databases">
        <title>Taxonomic description and genome sequences of Spirosoma HA7 sp. nov., isolated from pollen microhabitat of Corylus avellana.</title>
        <authorList>
            <person name="Ambika Manirajan B."/>
            <person name="Suarez C."/>
            <person name="Ratering S."/>
            <person name="Geissler-Plaum R."/>
            <person name="Cardinale M."/>
            <person name="Sylvia S."/>
        </authorList>
    </citation>
    <scope>NUCLEOTIDE SEQUENCE [LARGE SCALE GENOMIC DNA]</scope>
    <source>
        <strain evidence="2 3">HA7</strain>
    </source>
</reference>
<dbReference type="KEGG" id="spir:CWM47_34685"/>
<keyword evidence="3" id="KW-1185">Reference proteome</keyword>
<accession>A0A2K8Z9K9</accession>
<dbReference type="RefSeq" id="WP_100993087.1">
    <property type="nucleotide sequence ID" value="NZ_CP025096.1"/>
</dbReference>
<dbReference type="SUPFAM" id="SSF49464">
    <property type="entry name" value="Carboxypeptidase regulatory domain-like"/>
    <property type="match status" value="1"/>
</dbReference>
<dbReference type="Pfam" id="PF13715">
    <property type="entry name" value="CarbopepD_reg_2"/>
    <property type="match status" value="1"/>
</dbReference>
<dbReference type="OrthoDB" id="7432683at2"/>
<gene>
    <name evidence="2" type="ORF">CWM47_34685</name>
</gene>
<evidence type="ECO:0000256" key="1">
    <source>
        <dbReference type="SAM" id="MobiDB-lite"/>
    </source>
</evidence>
<dbReference type="Proteomes" id="UP000232883">
    <property type="component" value="Chromosome"/>
</dbReference>
<organism evidence="2 3">
    <name type="scientific">Spirosoma pollinicola</name>
    <dbReference type="NCBI Taxonomy" id="2057025"/>
    <lineage>
        <taxon>Bacteria</taxon>
        <taxon>Pseudomonadati</taxon>
        <taxon>Bacteroidota</taxon>
        <taxon>Cytophagia</taxon>
        <taxon>Cytophagales</taxon>
        <taxon>Cytophagaceae</taxon>
        <taxon>Spirosoma</taxon>
    </lineage>
</organism>
<dbReference type="Gene3D" id="2.60.40.1120">
    <property type="entry name" value="Carboxypeptidase-like, regulatory domain"/>
    <property type="match status" value="1"/>
</dbReference>
<evidence type="ECO:0000313" key="3">
    <source>
        <dbReference type="Proteomes" id="UP000232883"/>
    </source>
</evidence>
<proteinExistence type="predicted"/>
<evidence type="ECO:0008006" key="4">
    <source>
        <dbReference type="Google" id="ProtNLM"/>
    </source>
</evidence>
<protein>
    <recommendedName>
        <fullName evidence="4">Carboxypeptidase-like regulatory domain-containing protein</fullName>
    </recommendedName>
</protein>
<dbReference type="AlphaFoldDB" id="A0A2K8Z9K9"/>
<dbReference type="InterPro" id="IPR008969">
    <property type="entry name" value="CarboxyPept-like_regulatory"/>
</dbReference>